<protein>
    <submittedName>
        <fullName evidence="1">BrnT family toxin</fullName>
    </submittedName>
</protein>
<proteinExistence type="predicted"/>
<dbReference type="AlphaFoldDB" id="A0A4P9VHF4"/>
<sequence length="98" mass="11640">MQYNFEWDPNKAYSNRRKHGVSFEEATKVFNDPLALTIFDEDDSNPEEDRWITLGEVQGRHYLVVVHTYRHVQQDMVTIRIISARPATRNEIKQYQQG</sequence>
<dbReference type="Proteomes" id="UP000257039">
    <property type="component" value="Unassembled WGS sequence"/>
</dbReference>
<dbReference type="Pfam" id="PF04365">
    <property type="entry name" value="BrnT_toxin"/>
    <property type="match status" value="1"/>
</dbReference>
<gene>
    <name evidence="1" type="ORF">B9G39_26235</name>
</gene>
<dbReference type="InterPro" id="IPR007460">
    <property type="entry name" value="BrnT_toxin"/>
</dbReference>
<dbReference type="Gene3D" id="3.10.450.530">
    <property type="entry name" value="Ribonuclease toxin, BrnT, of type II toxin-antitoxin system"/>
    <property type="match status" value="1"/>
</dbReference>
<evidence type="ECO:0000313" key="2">
    <source>
        <dbReference type="Proteomes" id="UP000257039"/>
    </source>
</evidence>
<name>A0A4P9VHF4_9GAMM</name>
<reference evidence="1 2" key="1">
    <citation type="submission" date="2017-04" db="EMBL/GenBank/DDBJ databases">
        <title>Draft genome sequence of Zooshikella ganghwensis VG4 isolated from Red Sea sediments.</title>
        <authorList>
            <person name="Rehman Z."/>
            <person name="Alam I."/>
            <person name="Kamau A."/>
            <person name="Bajic V."/>
            <person name="Leiknes T."/>
        </authorList>
    </citation>
    <scope>NUCLEOTIDE SEQUENCE [LARGE SCALE GENOMIC DNA]</scope>
    <source>
        <strain evidence="1 2">VG4</strain>
    </source>
</reference>
<comment type="caution">
    <text evidence="1">The sequence shown here is derived from an EMBL/GenBank/DDBJ whole genome shotgun (WGS) entry which is preliminary data.</text>
</comment>
<dbReference type="EMBL" id="NDXW01000002">
    <property type="protein sequence ID" value="RDH41916.1"/>
    <property type="molecule type" value="Genomic_DNA"/>
</dbReference>
<evidence type="ECO:0000313" key="1">
    <source>
        <dbReference type="EMBL" id="RDH41916.1"/>
    </source>
</evidence>
<dbReference type="InterPro" id="IPR038573">
    <property type="entry name" value="BrnT_sf"/>
</dbReference>
<dbReference type="RefSeq" id="WP_094789569.1">
    <property type="nucleotide sequence ID" value="NZ_NDXW01000002.1"/>
</dbReference>
<organism evidence="1 2">
    <name type="scientific">Zooshikella ganghwensis</name>
    <dbReference type="NCBI Taxonomy" id="202772"/>
    <lineage>
        <taxon>Bacteria</taxon>
        <taxon>Pseudomonadati</taxon>
        <taxon>Pseudomonadota</taxon>
        <taxon>Gammaproteobacteria</taxon>
        <taxon>Oceanospirillales</taxon>
        <taxon>Zooshikellaceae</taxon>
        <taxon>Zooshikella</taxon>
    </lineage>
</organism>
<accession>A0A4P9VHF4</accession>
<keyword evidence="2" id="KW-1185">Reference proteome</keyword>